<reference evidence="5 6" key="1">
    <citation type="journal article" date="2012" name="J. Bacteriol.">
        <title>Genome sequence of the soybean symbiont Sinorhizobium fredii HH103.</title>
        <authorList>
            <person name="Weidner S."/>
            <person name="Becker A."/>
            <person name="Bonilla I."/>
            <person name="Jaenicke S."/>
            <person name="Lloret J."/>
            <person name="Margaret I."/>
            <person name="Puhler A."/>
            <person name="Ruiz-Sainz J.E."/>
            <person name="Schneiker-Bekel S."/>
            <person name="Szczepanowski R."/>
            <person name="Vinardell J.M."/>
            <person name="Zehner S."/>
            <person name="Gottfert M."/>
        </authorList>
    </citation>
    <scope>NUCLEOTIDE SEQUENCE [LARGE SCALE GENOMIC DNA]</scope>
    <source>
        <strain evidence="5 6">HH103</strain>
    </source>
</reference>
<dbReference type="eggNOG" id="COG1733">
    <property type="taxonomic scope" value="Bacteria"/>
</dbReference>
<proteinExistence type="predicted"/>
<dbReference type="Pfam" id="PF01638">
    <property type="entry name" value="HxlR"/>
    <property type="match status" value="1"/>
</dbReference>
<dbReference type="EMBL" id="HE616890">
    <property type="protein sequence ID" value="CCE94687.1"/>
    <property type="molecule type" value="Genomic_DNA"/>
</dbReference>
<name>G9AAQ7_SINF1</name>
<dbReference type="InterPro" id="IPR036388">
    <property type="entry name" value="WH-like_DNA-bd_sf"/>
</dbReference>
<evidence type="ECO:0000256" key="3">
    <source>
        <dbReference type="ARBA" id="ARBA00023163"/>
    </source>
</evidence>
<evidence type="ECO:0000313" key="6">
    <source>
        <dbReference type="Proteomes" id="UP000007735"/>
    </source>
</evidence>
<evidence type="ECO:0000256" key="2">
    <source>
        <dbReference type="ARBA" id="ARBA00023125"/>
    </source>
</evidence>
<sequence length="197" mass="22276">MQAVLNKEHVACPHPGFRQAETRMTDDHRSACPINLSLEVFGDKWSLLIIRDMIFGGKRHFRELLRSQEGISSNILADRLKTLLEIGMLTKRDDPSHKQKAIYSLTEMAIALVPIMAHLGAWGRRYLPVSEELSIRAQLMEEGGPVLWERFMDELRAEHLGVSRASDGPSVRQTLQAAYEEVMTRKAKEREPANAGS</sequence>
<feature type="domain" description="HTH hxlR-type" evidence="4">
    <location>
        <begin position="32"/>
        <end position="131"/>
    </location>
</feature>
<keyword evidence="3" id="KW-0804">Transcription</keyword>
<dbReference type="GO" id="GO:0003677">
    <property type="term" value="F:DNA binding"/>
    <property type="evidence" value="ECO:0007669"/>
    <property type="project" value="UniProtKB-KW"/>
</dbReference>
<dbReference type="InterPro" id="IPR036390">
    <property type="entry name" value="WH_DNA-bd_sf"/>
</dbReference>
<keyword evidence="1" id="KW-0805">Transcription regulation</keyword>
<dbReference type="PANTHER" id="PTHR33204">
    <property type="entry name" value="TRANSCRIPTIONAL REGULATOR, MARR FAMILY"/>
    <property type="match status" value="1"/>
</dbReference>
<accession>G9AAQ7</accession>
<dbReference type="Proteomes" id="UP000007735">
    <property type="component" value="Chromosome"/>
</dbReference>
<dbReference type="STRING" id="1117943.SFHH103_00183"/>
<dbReference type="PROSITE" id="PS51118">
    <property type="entry name" value="HTH_HXLR"/>
    <property type="match status" value="1"/>
</dbReference>
<protein>
    <submittedName>
        <fullName evidence="5">Uncharacterized HTH-type transcriptional regulator sll1512</fullName>
    </submittedName>
</protein>
<evidence type="ECO:0000256" key="1">
    <source>
        <dbReference type="ARBA" id="ARBA00023015"/>
    </source>
</evidence>
<organism evidence="5 6">
    <name type="scientific">Sinorhizobium fredii (strain HH103)</name>
    <dbReference type="NCBI Taxonomy" id="1117943"/>
    <lineage>
        <taxon>Bacteria</taxon>
        <taxon>Pseudomonadati</taxon>
        <taxon>Pseudomonadota</taxon>
        <taxon>Alphaproteobacteria</taxon>
        <taxon>Hyphomicrobiales</taxon>
        <taxon>Rhizobiaceae</taxon>
        <taxon>Sinorhizobium/Ensifer group</taxon>
        <taxon>Sinorhizobium</taxon>
    </lineage>
</organism>
<dbReference type="InterPro" id="IPR002577">
    <property type="entry name" value="HTH_HxlR"/>
</dbReference>
<dbReference type="HOGENOM" id="CLU_111585_0_2_5"/>
<dbReference type="AlphaFoldDB" id="G9AAQ7"/>
<dbReference type="PANTHER" id="PTHR33204:SF37">
    <property type="entry name" value="HTH-TYPE TRANSCRIPTIONAL REGULATOR YODB"/>
    <property type="match status" value="1"/>
</dbReference>
<dbReference type="Gene3D" id="1.10.10.10">
    <property type="entry name" value="Winged helix-like DNA-binding domain superfamily/Winged helix DNA-binding domain"/>
    <property type="match status" value="1"/>
</dbReference>
<evidence type="ECO:0000259" key="4">
    <source>
        <dbReference type="PROSITE" id="PS51118"/>
    </source>
</evidence>
<gene>
    <name evidence="5" type="ordered locus">SFHH103_00183</name>
</gene>
<dbReference type="KEGG" id="sfh:SFHH103_00183"/>
<keyword evidence="2" id="KW-0238">DNA-binding</keyword>
<dbReference type="PATRIC" id="fig|380.5.peg.197"/>
<dbReference type="SUPFAM" id="SSF46785">
    <property type="entry name" value="Winged helix' DNA-binding domain"/>
    <property type="match status" value="1"/>
</dbReference>
<evidence type="ECO:0000313" key="5">
    <source>
        <dbReference type="EMBL" id="CCE94687.1"/>
    </source>
</evidence>